<dbReference type="Gene3D" id="3.30.565.10">
    <property type="entry name" value="Histidine kinase-like ATPase, C-terminal domain"/>
    <property type="match status" value="1"/>
</dbReference>
<evidence type="ECO:0000313" key="11">
    <source>
        <dbReference type="EMBL" id="OWP85021.1"/>
    </source>
</evidence>
<dbReference type="InterPro" id="IPR000700">
    <property type="entry name" value="PAS-assoc_C"/>
</dbReference>
<evidence type="ECO:0000259" key="8">
    <source>
        <dbReference type="PROSITE" id="PS50109"/>
    </source>
</evidence>
<evidence type="ECO:0000259" key="10">
    <source>
        <dbReference type="PROSITE" id="PS50113"/>
    </source>
</evidence>
<keyword evidence="7" id="KW-0175">Coiled coil</keyword>
<dbReference type="SUPFAM" id="SSF47384">
    <property type="entry name" value="Homodimeric domain of signal transducing histidine kinase"/>
    <property type="match status" value="1"/>
</dbReference>
<feature type="domain" description="Histidine kinase" evidence="8">
    <location>
        <begin position="435"/>
        <end position="644"/>
    </location>
</feature>
<dbReference type="AlphaFoldDB" id="A0A246GKZ1"/>
<dbReference type="InterPro" id="IPR004358">
    <property type="entry name" value="Sig_transdc_His_kin-like_C"/>
</dbReference>
<gene>
    <name evidence="11" type="ORF">BWK59_02300</name>
</gene>
<dbReference type="PROSITE" id="PS50109">
    <property type="entry name" value="HIS_KIN"/>
    <property type="match status" value="1"/>
</dbReference>
<reference evidence="11 12" key="1">
    <citation type="journal article" date="2017" name="Infect. Genet. Evol.">
        <title>Comparative genome analysis of fish pathogen Flavobacterium columnare reveals extensive sequence diversity within the species.</title>
        <authorList>
            <person name="Kayansamruaj P."/>
            <person name="Dong H.T."/>
            <person name="Hirono I."/>
            <person name="Kondo H."/>
            <person name="Senapin S."/>
            <person name="Rodkhum C."/>
        </authorList>
    </citation>
    <scope>NUCLEOTIDE SEQUENCE [LARGE SCALE GENOMIC DNA]</scope>
    <source>
        <strain evidence="11 12">1215</strain>
    </source>
</reference>
<dbReference type="GO" id="GO:0004383">
    <property type="term" value="F:guanylate cyclase activity"/>
    <property type="evidence" value="ECO:0007669"/>
    <property type="project" value="InterPro"/>
</dbReference>
<dbReference type="InterPro" id="IPR036890">
    <property type="entry name" value="HATPase_C_sf"/>
</dbReference>
<dbReference type="PANTHER" id="PTHR43304">
    <property type="entry name" value="PHYTOCHROME-LIKE PROTEIN CPH1"/>
    <property type="match status" value="1"/>
</dbReference>
<sequence>MRNIQFNFNVDEFNSIFPFHILIDDQLKILSLGKTLNKLLPEIELDTSFIKSFDFQRPHFENINATNFIQTLNQLVVLHANNKKVILRGQINPHGKFYLFTGSPWFNSIQEVVENNLTFQDFAFNDPLIDLLHVLKNQEIQNQELNELVIKINEQQKILEKDKEELQVLSSIAKVNLNAVIICDKEGKIEWVNESFEKVTGYNNQEVIGKKPGSFLQGKETSRETVAYLKKQLSTGEPFNCEILNYTKDKTKYWVRIHGQALKNSDGQIIKYFAIEEDISNEKSYQEALKYEKEKYSSIIANMNLGLLEVDNNDFILFSNQSFLDMSGYTANEIIGKNATELLANEKSKTLLADQNKARKQGISDSYEVLAKTKKGEDRYWVISGGPNYDEKGNIIGSIGIHLDVTQQKNLELQKERLLLKLKKQNQQLNDYAQIVSHDLKSPLRSIHSLISWIKEDNLKEFSEQTLSYLEMIERKVEKMDHLIQGILTYSKIDTLENVYEEVNTNEIIQNIIQIIHIPENVKVTIANVLPIIQADQYRIQQLFQNLISNAVTYIDKPQGQVIVDYKDNNDSHLFSISDNGPGIAPENQDKIFTIFQSFTKHEKSTGIGLSIVKKIIENYKGEIWLKSQENIGTTFFIKIPKSIQ</sequence>
<dbReference type="Pfam" id="PF00512">
    <property type="entry name" value="HisKA"/>
    <property type="match status" value="1"/>
</dbReference>
<comment type="catalytic activity">
    <reaction evidence="1">
        <text>ATP + protein L-histidine = ADP + protein N-phospho-L-histidine.</text>
        <dbReference type="EC" id="2.7.13.3"/>
    </reaction>
</comment>
<accession>A0A246GKZ1</accession>
<dbReference type="Gene3D" id="1.10.287.130">
    <property type="match status" value="1"/>
</dbReference>
<dbReference type="EMBL" id="MTCZ01000010">
    <property type="protein sequence ID" value="OWP85021.1"/>
    <property type="molecule type" value="Genomic_DNA"/>
</dbReference>
<dbReference type="InterPro" id="IPR005467">
    <property type="entry name" value="His_kinase_dom"/>
</dbReference>
<feature type="domain" description="PAC" evidence="10">
    <location>
        <begin position="237"/>
        <end position="291"/>
    </location>
</feature>
<dbReference type="SMART" id="SM00388">
    <property type="entry name" value="HisKA"/>
    <property type="match status" value="1"/>
</dbReference>
<feature type="coiled-coil region" evidence="7">
    <location>
        <begin position="408"/>
        <end position="435"/>
    </location>
</feature>
<dbReference type="Proteomes" id="UP000197768">
    <property type="component" value="Unassembled WGS sequence"/>
</dbReference>
<evidence type="ECO:0000313" key="12">
    <source>
        <dbReference type="Proteomes" id="UP000197768"/>
    </source>
</evidence>
<evidence type="ECO:0000259" key="9">
    <source>
        <dbReference type="PROSITE" id="PS50112"/>
    </source>
</evidence>
<keyword evidence="4" id="KW-0547">Nucleotide-binding</keyword>
<evidence type="ECO:0000256" key="2">
    <source>
        <dbReference type="ARBA" id="ARBA00022553"/>
    </source>
</evidence>
<dbReference type="Gene3D" id="3.30.450.20">
    <property type="entry name" value="PAS domain"/>
    <property type="match status" value="2"/>
</dbReference>
<evidence type="ECO:0000256" key="7">
    <source>
        <dbReference type="SAM" id="Coils"/>
    </source>
</evidence>
<dbReference type="InterPro" id="IPR011645">
    <property type="entry name" value="HNOB_dom_associated"/>
</dbReference>
<feature type="domain" description="PAS" evidence="9">
    <location>
        <begin position="165"/>
        <end position="210"/>
    </location>
</feature>
<comment type="caution">
    <text evidence="11">The sequence shown here is derived from an EMBL/GenBank/DDBJ whole genome shotgun (WGS) entry which is preliminary data.</text>
</comment>
<dbReference type="Pfam" id="PF02518">
    <property type="entry name" value="HATPase_c"/>
    <property type="match status" value="1"/>
</dbReference>
<keyword evidence="6" id="KW-0141">cGMP biosynthesis</keyword>
<proteinExistence type="predicted"/>
<dbReference type="Pfam" id="PF07701">
    <property type="entry name" value="HNOBA"/>
    <property type="match status" value="1"/>
</dbReference>
<dbReference type="PROSITE" id="PS50113">
    <property type="entry name" value="PAC"/>
    <property type="match status" value="2"/>
</dbReference>
<protein>
    <submittedName>
        <fullName evidence="11">Uncharacterized protein</fullName>
    </submittedName>
</protein>
<dbReference type="SUPFAM" id="SSF55874">
    <property type="entry name" value="ATPase domain of HSP90 chaperone/DNA topoisomerase II/histidine kinase"/>
    <property type="match status" value="1"/>
</dbReference>
<evidence type="ECO:0000256" key="5">
    <source>
        <dbReference type="ARBA" id="ARBA00022777"/>
    </source>
</evidence>
<dbReference type="SMART" id="SM00091">
    <property type="entry name" value="PAS"/>
    <property type="match status" value="2"/>
</dbReference>
<evidence type="ECO:0000256" key="4">
    <source>
        <dbReference type="ARBA" id="ARBA00022741"/>
    </source>
</evidence>
<dbReference type="SMART" id="SM00387">
    <property type="entry name" value="HATPase_c"/>
    <property type="match status" value="1"/>
</dbReference>
<dbReference type="Gene3D" id="3.30.450.260">
    <property type="entry name" value="Haem NO binding associated domain"/>
    <property type="match status" value="1"/>
</dbReference>
<dbReference type="SMART" id="SM00086">
    <property type="entry name" value="PAC"/>
    <property type="match status" value="2"/>
</dbReference>
<dbReference type="InterPro" id="IPR003661">
    <property type="entry name" value="HisK_dim/P_dom"/>
</dbReference>
<dbReference type="InterPro" id="IPR035965">
    <property type="entry name" value="PAS-like_dom_sf"/>
</dbReference>
<dbReference type="PANTHER" id="PTHR43304:SF1">
    <property type="entry name" value="PAC DOMAIN-CONTAINING PROTEIN"/>
    <property type="match status" value="1"/>
</dbReference>
<dbReference type="InterPro" id="IPR036097">
    <property type="entry name" value="HisK_dim/P_sf"/>
</dbReference>
<dbReference type="Pfam" id="PF13426">
    <property type="entry name" value="PAS_9"/>
    <property type="match status" value="2"/>
</dbReference>
<keyword evidence="2" id="KW-0597">Phosphoprotein</keyword>
<dbReference type="CDD" id="cd00130">
    <property type="entry name" value="PAS"/>
    <property type="match status" value="2"/>
</dbReference>
<feature type="domain" description="PAC" evidence="10">
    <location>
        <begin position="365"/>
        <end position="417"/>
    </location>
</feature>
<dbReference type="RefSeq" id="WP_088390654.1">
    <property type="nucleotide sequence ID" value="NZ_MTCZ01000010.1"/>
</dbReference>
<evidence type="ECO:0000256" key="6">
    <source>
        <dbReference type="ARBA" id="ARBA00023293"/>
    </source>
</evidence>
<dbReference type="InterPro" id="IPR001610">
    <property type="entry name" value="PAC"/>
</dbReference>
<organism evidence="11 12">
    <name type="scientific">Flavobacterium davisii</name>
    <dbReference type="NCBI Taxonomy" id="2906077"/>
    <lineage>
        <taxon>Bacteria</taxon>
        <taxon>Pseudomonadati</taxon>
        <taxon>Bacteroidota</taxon>
        <taxon>Flavobacteriia</taxon>
        <taxon>Flavobacteriales</taxon>
        <taxon>Flavobacteriaceae</taxon>
        <taxon>Flavobacterium</taxon>
    </lineage>
</organism>
<feature type="coiled-coil region" evidence="7">
    <location>
        <begin position="128"/>
        <end position="165"/>
    </location>
</feature>
<dbReference type="SUPFAM" id="SSF55785">
    <property type="entry name" value="PYP-like sensor domain (PAS domain)"/>
    <property type="match status" value="2"/>
</dbReference>
<name>A0A246GKZ1_9FLAO</name>
<dbReference type="NCBIfam" id="TIGR00229">
    <property type="entry name" value="sensory_box"/>
    <property type="match status" value="2"/>
</dbReference>
<evidence type="ECO:0000256" key="3">
    <source>
        <dbReference type="ARBA" id="ARBA00022679"/>
    </source>
</evidence>
<dbReference type="PRINTS" id="PR00344">
    <property type="entry name" value="BCTRLSENSOR"/>
</dbReference>
<dbReference type="InterPro" id="IPR000014">
    <property type="entry name" value="PAS"/>
</dbReference>
<feature type="domain" description="PAS" evidence="9">
    <location>
        <begin position="292"/>
        <end position="362"/>
    </location>
</feature>
<dbReference type="GO" id="GO:0000155">
    <property type="term" value="F:phosphorelay sensor kinase activity"/>
    <property type="evidence" value="ECO:0007669"/>
    <property type="project" value="InterPro"/>
</dbReference>
<keyword evidence="5" id="KW-0418">Kinase</keyword>
<dbReference type="InterPro" id="IPR052162">
    <property type="entry name" value="Sensor_kinase/Photoreceptor"/>
</dbReference>
<dbReference type="InterPro" id="IPR003594">
    <property type="entry name" value="HATPase_dom"/>
</dbReference>
<dbReference type="InterPro" id="IPR042463">
    <property type="entry name" value="HNOB_dom_associated_sf"/>
</dbReference>
<dbReference type="GO" id="GO:0000166">
    <property type="term" value="F:nucleotide binding"/>
    <property type="evidence" value="ECO:0007669"/>
    <property type="project" value="UniProtKB-KW"/>
</dbReference>
<dbReference type="PROSITE" id="PS50112">
    <property type="entry name" value="PAS"/>
    <property type="match status" value="2"/>
</dbReference>
<evidence type="ECO:0000256" key="1">
    <source>
        <dbReference type="ARBA" id="ARBA00000085"/>
    </source>
</evidence>
<keyword evidence="3" id="KW-0808">Transferase</keyword>
<dbReference type="CDD" id="cd00082">
    <property type="entry name" value="HisKA"/>
    <property type="match status" value="1"/>
</dbReference>